<dbReference type="AlphaFoldDB" id="A0A0B3RXB4"/>
<feature type="chain" id="PRO_5002098768" evidence="1">
    <location>
        <begin position="20"/>
        <end position="36"/>
    </location>
</feature>
<comment type="caution">
    <text evidence="2">The sequence shown here is derived from an EMBL/GenBank/DDBJ whole genome shotgun (WGS) entry which is preliminary data.</text>
</comment>
<keyword evidence="1" id="KW-0732">Signal</keyword>
<accession>A0A0B3RXB4</accession>
<proteinExistence type="predicted"/>
<sequence>MKTTLAASALALMSAAATAQDLATTLPDAVRLVAPR</sequence>
<protein>
    <submittedName>
        <fullName evidence="2">Uncharacterized protein</fullName>
    </submittedName>
</protein>
<dbReference type="STRING" id="561184.SAMN05216376_11371"/>
<gene>
    <name evidence="2" type="ORF">OA50_04144</name>
</gene>
<organism evidence="2 3">
    <name type="scientific">Mameliella alba</name>
    <dbReference type="NCBI Taxonomy" id="561184"/>
    <lineage>
        <taxon>Bacteria</taxon>
        <taxon>Pseudomonadati</taxon>
        <taxon>Pseudomonadota</taxon>
        <taxon>Alphaproteobacteria</taxon>
        <taxon>Rhodobacterales</taxon>
        <taxon>Roseobacteraceae</taxon>
        <taxon>Mameliella</taxon>
    </lineage>
</organism>
<reference evidence="2 3" key="1">
    <citation type="submission" date="2014-10" db="EMBL/GenBank/DDBJ databases">
        <title>Genome sequence of Ponticoccus sp. strain UMTAT08 isolated from clonal culture of toxic dinoflagellate Alexandrium tamiyavanichii.</title>
        <authorList>
            <person name="Gan H.Y."/>
            <person name="Muhd D.-D."/>
            <person name="Mohd Noor M.E."/>
            <person name="Yeong Y.S."/>
            <person name="Usup G."/>
        </authorList>
    </citation>
    <scope>NUCLEOTIDE SEQUENCE [LARGE SCALE GENOMIC DNA]</scope>
    <source>
        <strain evidence="2 3">UMTAT08</strain>
    </source>
</reference>
<evidence type="ECO:0000313" key="3">
    <source>
        <dbReference type="Proteomes" id="UP000030960"/>
    </source>
</evidence>
<evidence type="ECO:0000256" key="1">
    <source>
        <dbReference type="SAM" id="SignalP"/>
    </source>
</evidence>
<feature type="signal peptide" evidence="1">
    <location>
        <begin position="1"/>
        <end position="19"/>
    </location>
</feature>
<keyword evidence="3" id="KW-1185">Reference proteome</keyword>
<evidence type="ECO:0000313" key="2">
    <source>
        <dbReference type="EMBL" id="KHQ51363.1"/>
    </source>
</evidence>
<dbReference type="EMBL" id="JSUQ01000018">
    <property type="protein sequence ID" value="KHQ51363.1"/>
    <property type="molecule type" value="Genomic_DNA"/>
</dbReference>
<name>A0A0B3RXB4_9RHOB</name>
<dbReference type="Proteomes" id="UP000030960">
    <property type="component" value="Unassembled WGS sequence"/>
</dbReference>